<keyword evidence="3" id="KW-1185">Reference proteome</keyword>
<accession>A0ABV8MJE5</accession>
<reference evidence="3" key="1">
    <citation type="journal article" date="2019" name="Int. J. Syst. Evol. Microbiol.">
        <title>The Global Catalogue of Microorganisms (GCM) 10K type strain sequencing project: providing services to taxonomists for standard genome sequencing and annotation.</title>
        <authorList>
            <consortium name="The Broad Institute Genomics Platform"/>
            <consortium name="The Broad Institute Genome Sequencing Center for Infectious Disease"/>
            <person name="Wu L."/>
            <person name="Ma J."/>
        </authorList>
    </citation>
    <scope>NUCLEOTIDE SEQUENCE [LARGE SCALE GENOMIC DNA]</scope>
    <source>
        <strain evidence="3">LMG 29894</strain>
    </source>
</reference>
<organism evidence="2 3">
    <name type="scientific">Chitinimonas lacunae</name>
    <dbReference type="NCBI Taxonomy" id="1963018"/>
    <lineage>
        <taxon>Bacteria</taxon>
        <taxon>Pseudomonadati</taxon>
        <taxon>Pseudomonadota</taxon>
        <taxon>Betaproteobacteria</taxon>
        <taxon>Neisseriales</taxon>
        <taxon>Chitinibacteraceae</taxon>
        <taxon>Chitinimonas</taxon>
    </lineage>
</organism>
<keyword evidence="1" id="KW-0472">Membrane</keyword>
<evidence type="ECO:0000256" key="1">
    <source>
        <dbReference type="SAM" id="Phobius"/>
    </source>
</evidence>
<dbReference type="EMBL" id="JBHSBU010000001">
    <property type="protein sequence ID" value="MFC4158267.1"/>
    <property type="molecule type" value="Genomic_DNA"/>
</dbReference>
<feature type="transmembrane region" description="Helical" evidence="1">
    <location>
        <begin position="30"/>
        <end position="53"/>
    </location>
</feature>
<keyword evidence="1" id="KW-1133">Transmembrane helix</keyword>
<gene>
    <name evidence="2" type="ORF">ACFOW7_02730</name>
</gene>
<dbReference type="Proteomes" id="UP001595791">
    <property type="component" value="Unassembled WGS sequence"/>
</dbReference>
<sequence>MQKQNKTQWAVGAVALVFGLLVGLQVEGVALGWLVVTAPAWGGVIVALVGATVREVSMVGGALDEPTRVDEVAGVAWAAASQIKKRGKNRARTDVGQAFGGYGVRLPLRGAATRASAVY</sequence>
<protein>
    <submittedName>
        <fullName evidence="2">Uncharacterized protein</fullName>
    </submittedName>
</protein>
<feature type="transmembrane region" description="Helical" evidence="1">
    <location>
        <begin position="7"/>
        <end position="24"/>
    </location>
</feature>
<proteinExistence type="predicted"/>
<comment type="caution">
    <text evidence="2">The sequence shown here is derived from an EMBL/GenBank/DDBJ whole genome shotgun (WGS) entry which is preliminary data.</text>
</comment>
<dbReference type="RefSeq" id="WP_378160754.1">
    <property type="nucleotide sequence ID" value="NZ_JBHSBU010000001.1"/>
</dbReference>
<evidence type="ECO:0000313" key="2">
    <source>
        <dbReference type="EMBL" id="MFC4158267.1"/>
    </source>
</evidence>
<keyword evidence="1" id="KW-0812">Transmembrane</keyword>
<name>A0ABV8MJE5_9NEIS</name>
<evidence type="ECO:0000313" key="3">
    <source>
        <dbReference type="Proteomes" id="UP001595791"/>
    </source>
</evidence>